<accession>A0A9D4DZY2</accession>
<dbReference type="Proteomes" id="UP000828390">
    <property type="component" value="Unassembled WGS sequence"/>
</dbReference>
<organism evidence="3 4">
    <name type="scientific">Dreissena polymorpha</name>
    <name type="common">Zebra mussel</name>
    <name type="synonym">Mytilus polymorpha</name>
    <dbReference type="NCBI Taxonomy" id="45954"/>
    <lineage>
        <taxon>Eukaryota</taxon>
        <taxon>Metazoa</taxon>
        <taxon>Spiralia</taxon>
        <taxon>Lophotrochozoa</taxon>
        <taxon>Mollusca</taxon>
        <taxon>Bivalvia</taxon>
        <taxon>Autobranchia</taxon>
        <taxon>Heteroconchia</taxon>
        <taxon>Euheterodonta</taxon>
        <taxon>Imparidentia</taxon>
        <taxon>Neoheterodontei</taxon>
        <taxon>Myida</taxon>
        <taxon>Dreissenoidea</taxon>
        <taxon>Dreissenidae</taxon>
        <taxon>Dreissena</taxon>
    </lineage>
</organism>
<feature type="region of interest" description="Disordered" evidence="1">
    <location>
        <begin position="222"/>
        <end position="242"/>
    </location>
</feature>
<dbReference type="EMBL" id="JAIWYP010000009">
    <property type="protein sequence ID" value="KAH3770278.1"/>
    <property type="molecule type" value="Genomic_DNA"/>
</dbReference>
<dbReference type="AlphaFoldDB" id="A0A9D4DZY2"/>
<evidence type="ECO:0000313" key="3">
    <source>
        <dbReference type="EMBL" id="KAH3770278.1"/>
    </source>
</evidence>
<evidence type="ECO:0000313" key="4">
    <source>
        <dbReference type="Proteomes" id="UP000828390"/>
    </source>
</evidence>
<feature type="region of interest" description="Disordered" evidence="1">
    <location>
        <begin position="182"/>
        <end position="205"/>
    </location>
</feature>
<feature type="compositionally biased region" description="Basic and acidic residues" evidence="1">
    <location>
        <begin position="182"/>
        <end position="200"/>
    </location>
</feature>
<evidence type="ECO:0000256" key="1">
    <source>
        <dbReference type="SAM" id="MobiDB-lite"/>
    </source>
</evidence>
<protein>
    <recommendedName>
        <fullName evidence="2">HAT C-terminal dimerisation domain-containing protein</fullName>
    </recommendedName>
</protein>
<comment type="caution">
    <text evidence="3">The sequence shown here is derived from an EMBL/GenBank/DDBJ whole genome shotgun (WGS) entry which is preliminary data.</text>
</comment>
<dbReference type="InterPro" id="IPR008906">
    <property type="entry name" value="HATC_C_dom"/>
</dbReference>
<reference evidence="3" key="1">
    <citation type="journal article" date="2019" name="bioRxiv">
        <title>The Genome of the Zebra Mussel, Dreissena polymorpha: A Resource for Invasive Species Research.</title>
        <authorList>
            <person name="McCartney M.A."/>
            <person name="Auch B."/>
            <person name="Kono T."/>
            <person name="Mallez S."/>
            <person name="Zhang Y."/>
            <person name="Obille A."/>
            <person name="Becker A."/>
            <person name="Abrahante J.E."/>
            <person name="Garbe J."/>
            <person name="Badalamenti J.P."/>
            <person name="Herman A."/>
            <person name="Mangelson H."/>
            <person name="Liachko I."/>
            <person name="Sullivan S."/>
            <person name="Sone E.D."/>
            <person name="Koren S."/>
            <person name="Silverstein K.A.T."/>
            <person name="Beckman K.B."/>
            <person name="Gohl D.M."/>
        </authorList>
    </citation>
    <scope>NUCLEOTIDE SEQUENCE</scope>
    <source>
        <strain evidence="3">Duluth1</strain>
        <tissue evidence="3">Whole animal</tissue>
    </source>
</reference>
<dbReference type="SUPFAM" id="SSF53098">
    <property type="entry name" value="Ribonuclease H-like"/>
    <property type="match status" value="1"/>
</dbReference>
<dbReference type="InterPro" id="IPR012337">
    <property type="entry name" value="RNaseH-like_sf"/>
</dbReference>
<dbReference type="GO" id="GO:0046983">
    <property type="term" value="F:protein dimerization activity"/>
    <property type="evidence" value="ECO:0007669"/>
    <property type="project" value="InterPro"/>
</dbReference>
<sequence length="242" mass="27540">MQQKLPLANPVLTSASAIDPIIRTSVHTSALLNKLPTLVHEVLHGEEEEEKYATEVKDYQVDRFLPSHSGLRIDHWWAAVNATGKYPTLCKMVLSLLSCFHGPQVESSFNVMGDILNSRTGRMKIETYSAIQSTRYGLANHGVDAVKQFERHDAAKDPVDKVLCQNLRSAALRYKRQQEETRAAEMEKRKNHPLKEKQLESKSANKRLQAEFAVTDAARHEERMAKKRRQEVLTELAAKRKK</sequence>
<feature type="domain" description="HAT C-terminal dimerisation" evidence="2">
    <location>
        <begin position="55"/>
        <end position="136"/>
    </location>
</feature>
<evidence type="ECO:0000259" key="2">
    <source>
        <dbReference type="Pfam" id="PF05699"/>
    </source>
</evidence>
<keyword evidence="4" id="KW-1185">Reference proteome</keyword>
<name>A0A9D4DZY2_DREPO</name>
<gene>
    <name evidence="3" type="ORF">DPMN_171562</name>
</gene>
<dbReference type="Pfam" id="PF05699">
    <property type="entry name" value="Dimer_Tnp_hAT"/>
    <property type="match status" value="1"/>
</dbReference>
<proteinExistence type="predicted"/>
<reference evidence="3" key="2">
    <citation type="submission" date="2020-11" db="EMBL/GenBank/DDBJ databases">
        <authorList>
            <person name="McCartney M.A."/>
            <person name="Auch B."/>
            <person name="Kono T."/>
            <person name="Mallez S."/>
            <person name="Becker A."/>
            <person name="Gohl D.M."/>
            <person name="Silverstein K.A.T."/>
            <person name="Koren S."/>
            <person name="Bechman K.B."/>
            <person name="Herman A."/>
            <person name="Abrahante J.E."/>
            <person name="Garbe J."/>
        </authorList>
    </citation>
    <scope>NUCLEOTIDE SEQUENCE</scope>
    <source>
        <strain evidence="3">Duluth1</strain>
        <tissue evidence="3">Whole animal</tissue>
    </source>
</reference>